<feature type="transmembrane region" description="Helical" evidence="7">
    <location>
        <begin position="130"/>
        <end position="151"/>
    </location>
</feature>
<dbReference type="PANTHER" id="PTHR43341:SF1">
    <property type="entry name" value="GENERAL AMINO-ACID PERMEASE GAP1"/>
    <property type="match status" value="1"/>
</dbReference>
<feature type="transmembrane region" description="Helical" evidence="7">
    <location>
        <begin position="290"/>
        <end position="315"/>
    </location>
</feature>
<feature type="transmembrane region" description="Helical" evidence="7">
    <location>
        <begin position="101"/>
        <end position="124"/>
    </location>
</feature>
<keyword evidence="5 7" id="KW-1133">Transmembrane helix</keyword>
<evidence type="ECO:0000256" key="6">
    <source>
        <dbReference type="ARBA" id="ARBA00023136"/>
    </source>
</evidence>
<dbReference type="EMBL" id="WKRA01000013">
    <property type="protein sequence ID" value="MSD16256.1"/>
    <property type="molecule type" value="Genomic_DNA"/>
</dbReference>
<feature type="transmembrane region" description="Helical" evidence="7">
    <location>
        <begin position="249"/>
        <end position="270"/>
    </location>
</feature>
<feature type="transmembrane region" description="Helical" evidence="7">
    <location>
        <begin position="204"/>
        <end position="222"/>
    </location>
</feature>
<feature type="transmembrane region" description="Helical" evidence="7">
    <location>
        <begin position="348"/>
        <end position="366"/>
    </location>
</feature>
<comment type="subcellular location">
    <subcellularLocation>
        <location evidence="1">Membrane</location>
        <topology evidence="1">Multi-pass membrane protein</topology>
    </subcellularLocation>
</comment>
<evidence type="ECO:0000256" key="2">
    <source>
        <dbReference type="ARBA" id="ARBA00022448"/>
    </source>
</evidence>
<feature type="transmembrane region" description="Helical" evidence="7">
    <location>
        <begin position="21"/>
        <end position="42"/>
    </location>
</feature>
<evidence type="ECO:0000313" key="10">
    <source>
        <dbReference type="Proteomes" id="UP000431304"/>
    </source>
</evidence>
<dbReference type="FunFam" id="1.20.1740.10:FF:000001">
    <property type="entry name" value="Amino acid permease"/>
    <property type="match status" value="1"/>
</dbReference>
<dbReference type="AlphaFoldDB" id="A0A844E2M1"/>
<reference evidence="9 10" key="1">
    <citation type="journal article" date="2019" name="Nat. Med.">
        <title>A library of human gut bacterial isolates paired with longitudinal multiomics data enables mechanistic microbiome research.</title>
        <authorList>
            <person name="Poyet M."/>
            <person name="Groussin M."/>
            <person name="Gibbons S.M."/>
            <person name="Avila-Pacheco J."/>
            <person name="Jiang X."/>
            <person name="Kearney S.M."/>
            <person name="Perrotta A.R."/>
            <person name="Berdy B."/>
            <person name="Zhao S."/>
            <person name="Lieberman T.D."/>
            <person name="Swanson P.K."/>
            <person name="Smith M."/>
            <person name="Roesemann S."/>
            <person name="Alexander J.E."/>
            <person name="Rich S.A."/>
            <person name="Livny J."/>
            <person name="Vlamakis H."/>
            <person name="Clish C."/>
            <person name="Bullock K."/>
            <person name="Deik A."/>
            <person name="Scott J."/>
            <person name="Pierce K.A."/>
            <person name="Xavier R.J."/>
            <person name="Alm E.J."/>
        </authorList>
    </citation>
    <scope>NUCLEOTIDE SEQUENCE [LARGE SCALE GENOMIC DNA]</scope>
    <source>
        <strain evidence="9 10">BIOML-A3</strain>
    </source>
</reference>
<dbReference type="GO" id="GO:0015171">
    <property type="term" value="F:amino acid transmembrane transporter activity"/>
    <property type="evidence" value="ECO:0007669"/>
    <property type="project" value="TreeGrafter"/>
</dbReference>
<keyword evidence="4" id="KW-0029">Amino-acid transport</keyword>
<evidence type="ECO:0000256" key="5">
    <source>
        <dbReference type="ARBA" id="ARBA00022989"/>
    </source>
</evidence>
<accession>A0A844E2M1</accession>
<proteinExistence type="predicted"/>
<keyword evidence="3 7" id="KW-0812">Transmembrane</keyword>
<sequence>MDEKQKKKDNQLKRGLNRRHLQMIAIGGSIGTGLFLAMGGTIRSAGPGGAMVGYAIMGIIVYCMMTALGELATEYPVPGAFTAYANRFIDPAWGFTNGWSYWFGSSMTVAAELIAGSIIVKYWFPGTSSALWAALFLAVLLALNLFSVKGFGEAEFWFAGIKVVVTVIFLIVGVLMIIGIMHSGEDAGFHNWTLDAGADGKAPFLHGFGGIVGILLVAAFSFSNTELVGLSAAESANPKEDVPKSIHSVFWRLMIFYLGTIFVVATLIPFTEPSLLTASEDNVAASPFTIIFRNAGLAAAASLMNAVILTSVLSCGNSSMYAASRTMQHMAESGDAPKFFAKISKNGVPVRSVLLTAIIAATAFIASMIGDGVAYTAAYYLCGIAGVYNWLTISVAHYRFRKGWIKQGHSLDELEYKSPFYPWGSWLCIIVCIVVCFGANWQVFTDFNWFDFLTCYGIIPISIAMFFIYKKKRKTKWVAYEDMDLSQPEDMAEARKHMSGME</sequence>
<dbReference type="InterPro" id="IPR004841">
    <property type="entry name" value="AA-permease/SLC12A_dom"/>
</dbReference>
<protein>
    <submittedName>
        <fullName evidence="9">Amino acid permease</fullName>
    </submittedName>
</protein>
<gene>
    <name evidence="9" type="ORF">GKE72_09275</name>
</gene>
<evidence type="ECO:0000313" key="9">
    <source>
        <dbReference type="EMBL" id="MSD16256.1"/>
    </source>
</evidence>
<dbReference type="Gene3D" id="1.20.1740.10">
    <property type="entry name" value="Amino acid/polyamine transporter I"/>
    <property type="match status" value="1"/>
</dbReference>
<evidence type="ECO:0000256" key="3">
    <source>
        <dbReference type="ARBA" id="ARBA00022692"/>
    </source>
</evidence>
<dbReference type="Pfam" id="PF00324">
    <property type="entry name" value="AA_permease"/>
    <property type="match status" value="1"/>
</dbReference>
<keyword evidence="6 7" id="KW-0472">Membrane</keyword>
<dbReference type="RefSeq" id="WP_154314670.1">
    <property type="nucleotide sequence ID" value="NZ_WKRA01000013.1"/>
</dbReference>
<comment type="caution">
    <text evidence="9">The sequence shown here is derived from an EMBL/GenBank/DDBJ whole genome shotgun (WGS) entry which is preliminary data.</text>
</comment>
<feature type="domain" description="Amino acid permease/ SLC12A" evidence="8">
    <location>
        <begin position="20"/>
        <end position="476"/>
    </location>
</feature>
<evidence type="ECO:0000259" key="8">
    <source>
        <dbReference type="Pfam" id="PF00324"/>
    </source>
</evidence>
<dbReference type="InterPro" id="IPR050524">
    <property type="entry name" value="APC_YAT"/>
</dbReference>
<feature type="transmembrane region" description="Helical" evidence="7">
    <location>
        <begin position="449"/>
        <end position="469"/>
    </location>
</feature>
<dbReference type="PROSITE" id="PS00218">
    <property type="entry name" value="AMINO_ACID_PERMEASE_1"/>
    <property type="match status" value="1"/>
</dbReference>
<keyword evidence="2" id="KW-0813">Transport</keyword>
<organism evidence="9 10">
    <name type="scientific">Eubacterium ramulus</name>
    <dbReference type="NCBI Taxonomy" id="39490"/>
    <lineage>
        <taxon>Bacteria</taxon>
        <taxon>Bacillati</taxon>
        <taxon>Bacillota</taxon>
        <taxon>Clostridia</taxon>
        <taxon>Eubacteriales</taxon>
        <taxon>Eubacteriaceae</taxon>
        <taxon>Eubacterium</taxon>
    </lineage>
</organism>
<evidence type="ECO:0000256" key="1">
    <source>
        <dbReference type="ARBA" id="ARBA00004141"/>
    </source>
</evidence>
<dbReference type="InterPro" id="IPR004840">
    <property type="entry name" value="Amino_acid_permease_CS"/>
</dbReference>
<dbReference type="Proteomes" id="UP000431304">
    <property type="component" value="Unassembled WGS sequence"/>
</dbReference>
<evidence type="ECO:0000256" key="4">
    <source>
        <dbReference type="ARBA" id="ARBA00022970"/>
    </source>
</evidence>
<evidence type="ECO:0000256" key="7">
    <source>
        <dbReference type="SAM" id="Phobius"/>
    </source>
</evidence>
<dbReference type="PIRSF" id="PIRSF006060">
    <property type="entry name" value="AA_transporter"/>
    <property type="match status" value="1"/>
</dbReference>
<feature type="transmembrane region" description="Helical" evidence="7">
    <location>
        <begin position="163"/>
        <end position="184"/>
    </location>
</feature>
<feature type="transmembrane region" description="Helical" evidence="7">
    <location>
        <begin position="378"/>
        <end position="400"/>
    </location>
</feature>
<name>A0A844E2M1_EUBRA</name>
<feature type="transmembrane region" description="Helical" evidence="7">
    <location>
        <begin position="420"/>
        <end position="443"/>
    </location>
</feature>
<dbReference type="PANTHER" id="PTHR43341">
    <property type="entry name" value="AMINO ACID PERMEASE"/>
    <property type="match status" value="1"/>
</dbReference>
<feature type="transmembrane region" description="Helical" evidence="7">
    <location>
        <begin position="48"/>
        <end position="68"/>
    </location>
</feature>
<dbReference type="GO" id="GO:0016020">
    <property type="term" value="C:membrane"/>
    <property type="evidence" value="ECO:0007669"/>
    <property type="project" value="UniProtKB-SubCell"/>
</dbReference>